<dbReference type="KEGG" id="mbd:MEBOL_002245"/>
<feature type="domain" description="Peptidase M16 C-terminal" evidence="3">
    <location>
        <begin position="195"/>
        <end position="360"/>
    </location>
</feature>
<reference evidence="4 5" key="1">
    <citation type="submission" date="2017-06" db="EMBL/GenBank/DDBJ databases">
        <authorList>
            <person name="Kim H.J."/>
            <person name="Triplett B.A."/>
        </authorList>
    </citation>
    <scope>NUCLEOTIDE SEQUENCE [LARGE SCALE GENOMIC DNA]</scope>
    <source>
        <strain evidence="4 5">DSM 14713</strain>
    </source>
</reference>
<protein>
    <submittedName>
        <fullName evidence="4">Zn-dependent peptidase</fullName>
    </submittedName>
</protein>
<sequence length="440" mass="48194">MKRWLGGVVVGLLAACATPGTPRPASVSAPVLVTSGNVTEADVDGVKVLIKRVPGAELVALRLDIQGGALNWDRESAGIEALAWATAVSSPDVQRRLDASGARLSSETGDAASALLAKCPREAWTDTFSLLRDVFLHPTLSPEDVERQRTRQLAALSDARENPRAHALELVRQSLFEGQPAELPPLGTEKTVRGLTRDALEAHLAKLRERHRLLLVVVGDVAPEDVLRQAHGFFARVEPGMPPGIAPPAPRFERPAVRLEARRLPTDQLLSGFLLPGWDAPDFAAALVAVTVLDERIFDELHMKRHLAYSAKALFDVTQARPWGHFAVPTREPGAVMAVLVAEARRLREETLSPESLRDSIARFNTLFLMANESLDSQAAMLSRAQRYAGDWRRARDLPVRLKEVTPEQVRAFANQYLRNLRTVLLGDTAKVEPSVLESL</sequence>
<dbReference type="Proteomes" id="UP000217289">
    <property type="component" value="Chromosome"/>
</dbReference>
<dbReference type="PROSITE" id="PS51257">
    <property type="entry name" value="PROKAR_LIPOPROTEIN"/>
    <property type="match status" value="1"/>
</dbReference>
<dbReference type="Pfam" id="PF00675">
    <property type="entry name" value="Peptidase_M16"/>
    <property type="match status" value="1"/>
</dbReference>
<evidence type="ECO:0000313" key="5">
    <source>
        <dbReference type="Proteomes" id="UP000217289"/>
    </source>
</evidence>
<feature type="domain" description="Peptidase M16 N-terminal" evidence="2">
    <location>
        <begin position="47"/>
        <end position="188"/>
    </location>
</feature>
<evidence type="ECO:0000259" key="3">
    <source>
        <dbReference type="Pfam" id="PF05193"/>
    </source>
</evidence>
<dbReference type="GO" id="GO:0046872">
    <property type="term" value="F:metal ion binding"/>
    <property type="evidence" value="ECO:0007669"/>
    <property type="project" value="InterPro"/>
</dbReference>
<organism evidence="4 5">
    <name type="scientific">Melittangium boletus DSM 14713</name>
    <dbReference type="NCBI Taxonomy" id="1294270"/>
    <lineage>
        <taxon>Bacteria</taxon>
        <taxon>Pseudomonadati</taxon>
        <taxon>Myxococcota</taxon>
        <taxon>Myxococcia</taxon>
        <taxon>Myxococcales</taxon>
        <taxon>Cystobacterineae</taxon>
        <taxon>Archangiaceae</taxon>
        <taxon>Melittangium</taxon>
    </lineage>
</organism>
<dbReference type="InterPro" id="IPR050361">
    <property type="entry name" value="MPP/UQCRC_Complex"/>
</dbReference>
<evidence type="ECO:0000256" key="1">
    <source>
        <dbReference type="ARBA" id="ARBA00007261"/>
    </source>
</evidence>
<keyword evidence="5" id="KW-1185">Reference proteome</keyword>
<evidence type="ECO:0000259" key="2">
    <source>
        <dbReference type="Pfam" id="PF00675"/>
    </source>
</evidence>
<dbReference type="PANTHER" id="PTHR11851">
    <property type="entry name" value="METALLOPROTEASE"/>
    <property type="match status" value="1"/>
</dbReference>
<dbReference type="InterPro" id="IPR007863">
    <property type="entry name" value="Peptidase_M16_C"/>
</dbReference>
<dbReference type="EMBL" id="CP022163">
    <property type="protein sequence ID" value="ATB28796.1"/>
    <property type="molecule type" value="Genomic_DNA"/>
</dbReference>
<name>A0A250ICX1_9BACT</name>
<dbReference type="PANTHER" id="PTHR11851:SF49">
    <property type="entry name" value="MITOCHONDRIAL-PROCESSING PEPTIDASE SUBUNIT ALPHA"/>
    <property type="match status" value="1"/>
</dbReference>
<dbReference type="SUPFAM" id="SSF63411">
    <property type="entry name" value="LuxS/MPP-like metallohydrolase"/>
    <property type="match status" value="2"/>
</dbReference>
<dbReference type="Pfam" id="PF05193">
    <property type="entry name" value="Peptidase_M16_C"/>
    <property type="match status" value="1"/>
</dbReference>
<dbReference type="AlphaFoldDB" id="A0A250ICX1"/>
<dbReference type="RefSeq" id="WP_170115491.1">
    <property type="nucleotide sequence ID" value="NZ_CP022163.1"/>
</dbReference>
<proteinExistence type="inferred from homology"/>
<accession>A0A250ICX1</accession>
<dbReference type="InterPro" id="IPR011249">
    <property type="entry name" value="Metalloenz_LuxS/M16"/>
</dbReference>
<gene>
    <name evidence="4" type="ORF">MEBOL_002245</name>
</gene>
<dbReference type="InterPro" id="IPR011765">
    <property type="entry name" value="Pept_M16_N"/>
</dbReference>
<dbReference type="Gene3D" id="3.30.830.10">
    <property type="entry name" value="Metalloenzyme, LuxS/M16 peptidase-like"/>
    <property type="match status" value="2"/>
</dbReference>
<comment type="similarity">
    <text evidence="1">Belongs to the peptidase M16 family.</text>
</comment>
<evidence type="ECO:0000313" key="4">
    <source>
        <dbReference type="EMBL" id="ATB28796.1"/>
    </source>
</evidence>